<dbReference type="Gene3D" id="3.40.50.720">
    <property type="entry name" value="NAD(P)-binding Rossmann-like Domain"/>
    <property type="match status" value="1"/>
</dbReference>
<reference evidence="1" key="1">
    <citation type="submission" date="2018-06" db="EMBL/GenBank/DDBJ databases">
        <authorList>
            <person name="Zhirakovskaya E."/>
        </authorList>
    </citation>
    <scope>NUCLEOTIDE SEQUENCE</scope>
</reference>
<sequence>MKDPVIIIGLGEMGGVFARGFLRSGYPVYPVTRKTDCEALAAELSTPELVLIAVGEKDLHASMEALPEVWRERVALLQNELLPGDWEQYGYSNPTVISVWFEKKKGQDAKVLIPSPAFGPKAALLSEALSSIDIPVTVLDNTEQLLFELVRKNVFILTTNIAGLKTGGTVGELWAQHQEFARNVANEIITVQEKLTGRSLEREALIEGMVTAFNGDLEHKCMGRSAPARLKRALELAERFGTEVPVLSGISGQPDY</sequence>
<dbReference type="InterPro" id="IPR036291">
    <property type="entry name" value="NAD(P)-bd_dom_sf"/>
</dbReference>
<protein>
    <recommendedName>
        <fullName evidence="2">Ketopantoate reductase N-terminal domain-containing protein</fullName>
    </recommendedName>
</protein>
<dbReference type="EMBL" id="UOFN01000012">
    <property type="protein sequence ID" value="VAW73113.1"/>
    <property type="molecule type" value="Genomic_DNA"/>
</dbReference>
<dbReference type="SUPFAM" id="SSF51735">
    <property type="entry name" value="NAD(P)-binding Rossmann-fold domains"/>
    <property type="match status" value="1"/>
</dbReference>
<evidence type="ECO:0000313" key="1">
    <source>
        <dbReference type="EMBL" id="VAW73113.1"/>
    </source>
</evidence>
<dbReference type="AlphaFoldDB" id="A0A3B0Y9R3"/>
<name>A0A3B0Y9R3_9ZZZZ</name>
<gene>
    <name evidence="1" type="ORF">MNBD_GAMMA15-2288</name>
</gene>
<organism evidence="1">
    <name type="scientific">hydrothermal vent metagenome</name>
    <dbReference type="NCBI Taxonomy" id="652676"/>
    <lineage>
        <taxon>unclassified sequences</taxon>
        <taxon>metagenomes</taxon>
        <taxon>ecological metagenomes</taxon>
    </lineage>
</organism>
<accession>A0A3B0Y9R3</accession>
<evidence type="ECO:0008006" key="2">
    <source>
        <dbReference type="Google" id="ProtNLM"/>
    </source>
</evidence>
<proteinExistence type="predicted"/>